<dbReference type="InterPro" id="IPR024826">
    <property type="entry name" value="DNA_pol_delta/II_ssu"/>
</dbReference>
<protein>
    <submittedName>
        <fullName evidence="4">DNA polymerase delta small subunit (Trinotate prediction)</fullName>
    </submittedName>
</protein>
<evidence type="ECO:0000259" key="3">
    <source>
        <dbReference type="Pfam" id="PF18018"/>
    </source>
</evidence>
<evidence type="ECO:0000256" key="1">
    <source>
        <dbReference type="ARBA" id="ARBA00006035"/>
    </source>
</evidence>
<dbReference type="Gene3D" id="3.60.21.50">
    <property type="match status" value="1"/>
</dbReference>
<feature type="domain" description="DNA polymerase delta subunit OB-fold" evidence="3">
    <location>
        <begin position="24"/>
        <end position="148"/>
    </location>
</feature>
<dbReference type="Gene3D" id="2.40.50.430">
    <property type="match status" value="1"/>
</dbReference>
<dbReference type="PANTHER" id="PTHR10416">
    <property type="entry name" value="DNA POLYMERASE DELTA SUBUNIT 2"/>
    <property type="match status" value="1"/>
</dbReference>
<dbReference type="AlphaFoldDB" id="A0A6B2G3K9"/>
<evidence type="ECO:0000256" key="2">
    <source>
        <dbReference type="ARBA" id="ARBA00022705"/>
    </source>
</evidence>
<dbReference type="GO" id="GO:0043625">
    <property type="term" value="C:delta DNA polymerase complex"/>
    <property type="evidence" value="ECO:0007669"/>
    <property type="project" value="TreeGrafter"/>
</dbReference>
<accession>A0A6B2G3K9</accession>
<proteinExistence type="inferred from homology"/>
<dbReference type="PANTHER" id="PTHR10416:SF0">
    <property type="entry name" value="DNA POLYMERASE DELTA SUBUNIT 2"/>
    <property type="match status" value="1"/>
</dbReference>
<evidence type="ECO:0000313" key="4">
    <source>
        <dbReference type="EMBL" id="NDJ95981.1"/>
    </source>
</evidence>
<sequence>MTIDDDILEICNNFKINIDETSHQYNKMYVERLNAMKFRLNEKSKSLWNTEIKPMDNLNDGQKVAVYGIIYKQMKLQHTALKEIEKNLKMEPIEYLDDYTSNDDKIFIEDEFQRLELLNLKNPNNFVSGVVVIIYGFYSSNGTFSVEEFSFPGLPPPGSLCIENVSSKKYVLFISGIEIGKNPDTATALQMLVDILLGIVTPYSDSDFFQNISHVIITGSLFCEDSVHSIKFTMVFIIVFFYRLLERCFG</sequence>
<keyword evidence="2" id="KW-0235">DNA replication</keyword>
<dbReference type="EMBL" id="GHBR01000412">
    <property type="protein sequence ID" value="NDJ95981.1"/>
    <property type="molecule type" value="Transcribed_RNA"/>
</dbReference>
<dbReference type="InterPro" id="IPR040663">
    <property type="entry name" value="DNA_pol_D_N"/>
</dbReference>
<dbReference type="GO" id="GO:0006271">
    <property type="term" value="P:DNA strand elongation involved in DNA replication"/>
    <property type="evidence" value="ECO:0007669"/>
    <property type="project" value="TreeGrafter"/>
</dbReference>
<name>A0A6B2G3K9_MYXSQ</name>
<comment type="similarity">
    <text evidence="1">Belongs to the DNA polymerase delta/II small subunit family.</text>
</comment>
<organism evidence="4">
    <name type="scientific">Myxobolus squamalis</name>
    <name type="common">Myxosporean</name>
    <dbReference type="NCBI Taxonomy" id="59785"/>
    <lineage>
        <taxon>Eukaryota</taxon>
        <taxon>Metazoa</taxon>
        <taxon>Cnidaria</taxon>
        <taxon>Myxozoa</taxon>
        <taxon>Myxosporea</taxon>
        <taxon>Bivalvulida</taxon>
        <taxon>Platysporina</taxon>
        <taxon>Myxobolidae</taxon>
        <taxon>Myxobolus</taxon>
    </lineage>
</organism>
<dbReference type="Pfam" id="PF18018">
    <property type="entry name" value="DNA_pol_D_N"/>
    <property type="match status" value="1"/>
</dbReference>
<reference evidence="4" key="1">
    <citation type="submission" date="2018-11" db="EMBL/GenBank/DDBJ databases">
        <title>Myxobolus squamalis genome and transcriptome.</title>
        <authorList>
            <person name="Yahalomi D."/>
            <person name="Atkinson S.D."/>
            <person name="Neuhof M."/>
            <person name="Chang E.S."/>
            <person name="Philippe H."/>
            <person name="Cartwright P."/>
            <person name="Bartholomew J.L."/>
            <person name="Huchon D."/>
        </authorList>
    </citation>
    <scope>NUCLEOTIDE SEQUENCE</scope>
    <source>
        <strain evidence="4">71B08</strain>
        <tissue evidence="4">Whole</tissue>
    </source>
</reference>